<feature type="region of interest" description="Disordered" evidence="1">
    <location>
        <begin position="14"/>
        <end position="35"/>
    </location>
</feature>
<dbReference type="RefSeq" id="XP_009252508.1">
    <property type="nucleotide sequence ID" value="XM_009254233.1"/>
</dbReference>
<evidence type="ECO:0000313" key="2">
    <source>
        <dbReference type="EMBL" id="EKJ78745.1"/>
    </source>
</evidence>
<dbReference type="EMBL" id="AFNW01000024">
    <property type="protein sequence ID" value="EKJ78745.1"/>
    <property type="molecule type" value="Genomic_DNA"/>
</dbReference>
<protein>
    <submittedName>
        <fullName evidence="2">Uncharacterized protein</fullName>
    </submittedName>
</protein>
<dbReference type="GeneID" id="20359733"/>
<gene>
    <name evidence="2" type="ORF">FPSE_01113</name>
</gene>
<reference evidence="2 3" key="1">
    <citation type="journal article" date="2012" name="PLoS Pathog.">
        <title>Comparative pathogenomics reveals horizontally acquired novel virulence genes in fungi infecting cereal hosts.</title>
        <authorList>
            <person name="Gardiner D.M."/>
            <person name="McDonald M.C."/>
            <person name="Covarelli L."/>
            <person name="Solomon P.S."/>
            <person name="Rusu A.G."/>
            <person name="Marshall M."/>
            <person name="Kazan K."/>
            <person name="Chakraborty S."/>
            <person name="McDonald B.A."/>
            <person name="Manners J.M."/>
        </authorList>
    </citation>
    <scope>NUCLEOTIDE SEQUENCE [LARGE SCALE GENOMIC DNA]</scope>
    <source>
        <strain evidence="2 3">CS3096</strain>
    </source>
</reference>
<name>K3W342_FUSPC</name>
<accession>K3W342</accession>
<evidence type="ECO:0000313" key="3">
    <source>
        <dbReference type="Proteomes" id="UP000007978"/>
    </source>
</evidence>
<sequence>MYGYDSVTLVPRSLTASPSSVKGPAWPQEMHHELV</sequence>
<dbReference type="KEGG" id="fpu:FPSE_01113"/>
<dbReference type="HOGENOM" id="CLU_3368578_0_0_1"/>
<dbReference type="Proteomes" id="UP000007978">
    <property type="component" value="Chromosome 4"/>
</dbReference>
<keyword evidence="3" id="KW-1185">Reference proteome</keyword>
<proteinExistence type="predicted"/>
<dbReference type="AlphaFoldDB" id="K3W342"/>
<evidence type="ECO:0000256" key="1">
    <source>
        <dbReference type="SAM" id="MobiDB-lite"/>
    </source>
</evidence>
<organism evidence="2 3">
    <name type="scientific">Fusarium pseudograminearum (strain CS3096)</name>
    <name type="common">Wheat and barley crown-rot fungus</name>
    <dbReference type="NCBI Taxonomy" id="1028729"/>
    <lineage>
        <taxon>Eukaryota</taxon>
        <taxon>Fungi</taxon>
        <taxon>Dikarya</taxon>
        <taxon>Ascomycota</taxon>
        <taxon>Pezizomycotina</taxon>
        <taxon>Sordariomycetes</taxon>
        <taxon>Hypocreomycetidae</taxon>
        <taxon>Hypocreales</taxon>
        <taxon>Nectriaceae</taxon>
        <taxon>Fusarium</taxon>
    </lineage>
</organism>
<comment type="caution">
    <text evidence="2">The sequence shown here is derived from an EMBL/GenBank/DDBJ whole genome shotgun (WGS) entry which is preliminary data.</text>
</comment>